<sequence>MTDPPPILPLSEGVRSTLSSACEIVSSEDVVEGLVRNALDAEAHTIAIELDLAKGYISVEDDGTGIDGLEFSENGHLAETYCTSKSNPSCLLYGSQGRFLASLSSLSLLSITSKRSGSAHSNRLVLHQGRAICRQLRLNGEDTGLRRGGTHVHVRNLFGEIPVRSKHLSLRYSTLTEVDKTFERIKRMLVGYLFAWKTSEGLRVSLKCGQRRYVHDGTVLPFSDRPALESTVSILCQAGLLPNARSASWRLASIRTSAFCMQAAVSMSPAPSRFVQFVSIGHLPLMRSKQDNWLFDVINDVFRASNFGMTASHEDTDVSTTGRRAHPLAASYDVKTGKGVDRWPMFHIRIDTKSDKKTQLLRRSEACPESHFGLEHLKNALQSLLNEFLSANGFKRGRMSKGGHGGLASKGSGNGLLDTNTDQRVAAERAGVAGTPGSLIHWPRVKSGRSYDRRDMTYGIGILTPSAKVEAQTNAAGYTQVENCDVDESTLSTEDNASKQGQTQEASNATTCEVSTDAEAVQWQNPLDGRTLHIHPRTGALLPIKNASSLRPDLKPPSAAYHTVKFQQTGPLMPQSNDGSNHGTPLKLRKYKDLLTLRKSETSIPSVTSIDTTMSNKTGWGPGLSEICASTSRNPTRGALADATIIGQVDQKFLLAVTPAMVSSSGDSKLSHLLLLIDQHAADERVRFERLCEEICQSATTRLEKSMVFEVDENEVALFEMRREHFERWGIKYAITSGGDAGSYSRPSSTASFVEIASLPPLIVERCRTDPKLLIDLLRDEIWSDLSRARAVCKEAVSQDQIKQESSWLSEIARCPTLLLEMVKSRACRTAIMFNDNLALDECIELVRRLSTCILPFQCAHGRPTSTVICEMDQIEDIQDNFGPSIGDEHDYGTIGGHIGFRSAWETWINTR</sequence>
<comment type="similarity">
    <text evidence="1">Belongs to the DNA mismatch repair MutL/HexB family.</text>
</comment>
<dbReference type="Pfam" id="PF13589">
    <property type="entry name" value="HATPase_c_3"/>
    <property type="match status" value="1"/>
</dbReference>
<accession>A0AAN6DXV6</accession>
<dbReference type="EMBL" id="MU404353">
    <property type="protein sequence ID" value="KAI1614654.1"/>
    <property type="molecule type" value="Genomic_DNA"/>
</dbReference>
<dbReference type="AlphaFoldDB" id="A0AAN6DXV6"/>
<dbReference type="InterPro" id="IPR037198">
    <property type="entry name" value="MutL_C_sf"/>
</dbReference>
<comment type="caution">
    <text evidence="4">The sequence shown here is derived from an EMBL/GenBank/DDBJ whole genome shotgun (WGS) entry which is preliminary data.</text>
</comment>
<dbReference type="PANTHER" id="PTHR10073">
    <property type="entry name" value="DNA MISMATCH REPAIR PROTEIN MLH, PMS, MUTL"/>
    <property type="match status" value="1"/>
</dbReference>
<evidence type="ECO:0000313" key="5">
    <source>
        <dbReference type="Proteomes" id="UP001203852"/>
    </source>
</evidence>
<dbReference type="Pfam" id="PF08676">
    <property type="entry name" value="MutL_C"/>
    <property type="match status" value="1"/>
</dbReference>
<evidence type="ECO:0000256" key="2">
    <source>
        <dbReference type="SAM" id="MobiDB-lite"/>
    </source>
</evidence>
<dbReference type="GO" id="GO:0016887">
    <property type="term" value="F:ATP hydrolysis activity"/>
    <property type="evidence" value="ECO:0007669"/>
    <property type="project" value="InterPro"/>
</dbReference>
<reference evidence="4" key="1">
    <citation type="journal article" date="2022" name="bioRxiv">
        <title>Deciphering the potential niche of two novel black yeast fungi from a biological soil crust based on their genomes, phenotypes, and melanin regulation.</title>
        <authorList>
            <consortium name="DOE Joint Genome Institute"/>
            <person name="Carr E.C."/>
            <person name="Barton Q."/>
            <person name="Grambo S."/>
            <person name="Sullivan M."/>
            <person name="Renfro C.M."/>
            <person name="Kuo A."/>
            <person name="Pangilinan J."/>
            <person name="Lipzen A."/>
            <person name="Keymanesh K."/>
            <person name="Savage E."/>
            <person name="Barry K."/>
            <person name="Grigoriev I.V."/>
            <person name="Riekhof W.R."/>
            <person name="Harris S.S."/>
        </authorList>
    </citation>
    <scope>NUCLEOTIDE SEQUENCE</scope>
    <source>
        <strain evidence="4">JF 03-4F</strain>
    </source>
</reference>
<feature type="region of interest" description="Disordered" evidence="2">
    <location>
        <begin position="491"/>
        <end position="510"/>
    </location>
</feature>
<dbReference type="Gene3D" id="3.30.565.10">
    <property type="entry name" value="Histidine kinase-like ATPase, C-terminal domain"/>
    <property type="match status" value="1"/>
</dbReference>
<dbReference type="GO" id="GO:0140664">
    <property type="term" value="F:ATP-dependent DNA damage sensor activity"/>
    <property type="evidence" value="ECO:0007669"/>
    <property type="project" value="InterPro"/>
</dbReference>
<keyword evidence="5" id="KW-1185">Reference proteome</keyword>
<dbReference type="InterPro" id="IPR038973">
    <property type="entry name" value="MutL/Mlh/Pms-like"/>
</dbReference>
<dbReference type="InterPro" id="IPR042121">
    <property type="entry name" value="MutL_C_regsub"/>
</dbReference>
<evidence type="ECO:0000313" key="4">
    <source>
        <dbReference type="EMBL" id="KAI1614654.1"/>
    </source>
</evidence>
<dbReference type="GO" id="GO:0005524">
    <property type="term" value="F:ATP binding"/>
    <property type="evidence" value="ECO:0007669"/>
    <property type="project" value="InterPro"/>
</dbReference>
<dbReference type="InterPro" id="IPR036890">
    <property type="entry name" value="HATPase_C_sf"/>
</dbReference>
<proteinExistence type="inferred from homology"/>
<dbReference type="Gene3D" id="3.30.1540.20">
    <property type="entry name" value="MutL, C-terminal domain, dimerisation subdomain"/>
    <property type="match status" value="1"/>
</dbReference>
<dbReference type="PANTHER" id="PTHR10073:SF47">
    <property type="entry name" value="DNA MISMATCH REPAIR PROTEIN MLH3"/>
    <property type="match status" value="1"/>
</dbReference>
<protein>
    <recommendedName>
        <fullName evidence="3">MutL C-terminal dimerisation domain-containing protein</fullName>
    </recommendedName>
</protein>
<dbReference type="GO" id="GO:0006298">
    <property type="term" value="P:mismatch repair"/>
    <property type="evidence" value="ECO:0007669"/>
    <property type="project" value="InterPro"/>
</dbReference>
<dbReference type="Gene3D" id="3.30.1370.100">
    <property type="entry name" value="MutL, C-terminal domain, regulatory subdomain"/>
    <property type="match status" value="1"/>
</dbReference>
<dbReference type="SUPFAM" id="SSF118116">
    <property type="entry name" value="DNA mismatch repair protein MutL"/>
    <property type="match status" value="2"/>
</dbReference>
<name>A0AAN6DXV6_9EURO</name>
<organism evidence="4 5">
    <name type="scientific">Exophiala viscosa</name>
    <dbReference type="NCBI Taxonomy" id="2486360"/>
    <lineage>
        <taxon>Eukaryota</taxon>
        <taxon>Fungi</taxon>
        <taxon>Dikarya</taxon>
        <taxon>Ascomycota</taxon>
        <taxon>Pezizomycotina</taxon>
        <taxon>Eurotiomycetes</taxon>
        <taxon>Chaetothyriomycetidae</taxon>
        <taxon>Chaetothyriales</taxon>
        <taxon>Herpotrichiellaceae</taxon>
        <taxon>Exophiala</taxon>
    </lineage>
</organism>
<feature type="domain" description="MutL C-terminal dimerisation" evidence="3">
    <location>
        <begin position="645"/>
        <end position="838"/>
    </location>
</feature>
<evidence type="ECO:0000259" key="3">
    <source>
        <dbReference type="SMART" id="SM00853"/>
    </source>
</evidence>
<dbReference type="SUPFAM" id="SSF55874">
    <property type="entry name" value="ATPase domain of HSP90 chaperone/DNA topoisomerase II/histidine kinase"/>
    <property type="match status" value="1"/>
</dbReference>
<dbReference type="InterPro" id="IPR014790">
    <property type="entry name" value="MutL_C"/>
</dbReference>
<dbReference type="InterPro" id="IPR042120">
    <property type="entry name" value="MutL_C_dimsub"/>
</dbReference>
<dbReference type="Proteomes" id="UP001203852">
    <property type="component" value="Unassembled WGS sequence"/>
</dbReference>
<gene>
    <name evidence="4" type="ORF">EDD36DRAFT_436618</name>
</gene>
<dbReference type="SMART" id="SM00853">
    <property type="entry name" value="MutL_C"/>
    <property type="match status" value="1"/>
</dbReference>
<dbReference type="GO" id="GO:0032300">
    <property type="term" value="C:mismatch repair complex"/>
    <property type="evidence" value="ECO:0007669"/>
    <property type="project" value="InterPro"/>
</dbReference>
<evidence type="ECO:0000256" key="1">
    <source>
        <dbReference type="ARBA" id="ARBA00006082"/>
    </source>
</evidence>